<protein>
    <submittedName>
        <fullName evidence="11">Germination protein, Ger(X)C family</fullName>
    </submittedName>
</protein>
<sequence>MRKVLNIGLALFLLLSLPGCMDRIDLEDATLTLMIGLDMNEKNELLFYASSPVFSREAQVKSEENGVKAHSLRESRQRFDEMVSGVTLSGKVQLFVVGRRLLQTTDWFQLMDVVYRDARFSVNARMIAYDGPVHELFHMQTKAKPRVALHLLKLVDTANRRNITVKTSVQELHRQIYEKGLTPSITKLNKVKEVQVEGTALLTEKGGFATALTGRETAFLQMLLQGKRGEISISLPYPDSDGAEKTIQRRISFFVKGLSKKVKTSFVDGRFHFNVDMKLRVSISERIFPFDMDEDYKKMGTVLEKEIQAEYQDLLLKCQKLIIDPFGFGLHARAYEYDEWKKVQNEWTQAFSQAKVNIVTHVDIKGNGNIK</sequence>
<feature type="chain" id="PRO_5038435489" evidence="8">
    <location>
        <begin position="22"/>
        <end position="371"/>
    </location>
</feature>
<keyword evidence="12" id="KW-1185">Reference proteome</keyword>
<dbReference type="Proteomes" id="UP000198915">
    <property type="component" value="Unassembled WGS sequence"/>
</dbReference>
<evidence type="ECO:0000313" key="12">
    <source>
        <dbReference type="Proteomes" id="UP000198915"/>
    </source>
</evidence>
<dbReference type="PANTHER" id="PTHR35789:SF1">
    <property type="entry name" value="SPORE GERMINATION PROTEIN B3"/>
    <property type="match status" value="1"/>
</dbReference>
<reference evidence="12" key="1">
    <citation type="submission" date="2016-10" db="EMBL/GenBank/DDBJ databases">
        <authorList>
            <person name="Varghese N."/>
            <person name="Submissions S."/>
        </authorList>
    </citation>
    <scope>NUCLEOTIDE SEQUENCE [LARGE SCALE GENOMIC DNA]</scope>
    <source>
        <strain evidence="12">OK042</strain>
    </source>
</reference>
<dbReference type="AlphaFoldDB" id="A0A1I3ZZ47"/>
<evidence type="ECO:0000259" key="9">
    <source>
        <dbReference type="Pfam" id="PF05504"/>
    </source>
</evidence>
<keyword evidence="3" id="KW-0309">Germination</keyword>
<evidence type="ECO:0000256" key="4">
    <source>
        <dbReference type="ARBA" id="ARBA00022729"/>
    </source>
</evidence>
<evidence type="ECO:0000256" key="6">
    <source>
        <dbReference type="ARBA" id="ARBA00023139"/>
    </source>
</evidence>
<dbReference type="Pfam" id="PF05504">
    <property type="entry name" value="Spore_GerAC"/>
    <property type="match status" value="1"/>
</dbReference>
<dbReference type="Pfam" id="PF25198">
    <property type="entry name" value="Spore_GerAC_N"/>
    <property type="match status" value="1"/>
</dbReference>
<dbReference type="PANTHER" id="PTHR35789">
    <property type="entry name" value="SPORE GERMINATION PROTEIN B3"/>
    <property type="match status" value="1"/>
</dbReference>
<comment type="similarity">
    <text evidence="2">Belongs to the GerABKC lipoprotein family.</text>
</comment>
<dbReference type="STRING" id="1884381.SAMN05518846_11472"/>
<dbReference type="GO" id="GO:0016020">
    <property type="term" value="C:membrane"/>
    <property type="evidence" value="ECO:0007669"/>
    <property type="project" value="UniProtKB-SubCell"/>
</dbReference>
<dbReference type="Gene3D" id="3.30.300.210">
    <property type="entry name" value="Nutrient germinant receptor protein C, domain 3"/>
    <property type="match status" value="1"/>
</dbReference>
<gene>
    <name evidence="11" type="ORF">SAMN05518846_11472</name>
</gene>
<evidence type="ECO:0000259" key="10">
    <source>
        <dbReference type="Pfam" id="PF25198"/>
    </source>
</evidence>
<comment type="subcellular location">
    <subcellularLocation>
        <location evidence="1">Membrane</location>
        <topology evidence="1">Lipid-anchor</topology>
    </subcellularLocation>
</comment>
<proteinExistence type="inferred from homology"/>
<keyword evidence="6" id="KW-0564">Palmitate</keyword>
<evidence type="ECO:0000256" key="8">
    <source>
        <dbReference type="SAM" id="SignalP"/>
    </source>
</evidence>
<dbReference type="GO" id="GO:0009847">
    <property type="term" value="P:spore germination"/>
    <property type="evidence" value="ECO:0007669"/>
    <property type="project" value="InterPro"/>
</dbReference>
<dbReference type="EMBL" id="FORT01000014">
    <property type="protein sequence ID" value="SFK49404.1"/>
    <property type="molecule type" value="Genomic_DNA"/>
</dbReference>
<keyword evidence="5" id="KW-0472">Membrane</keyword>
<dbReference type="InterPro" id="IPR038501">
    <property type="entry name" value="Spore_GerAC_C_sf"/>
</dbReference>
<dbReference type="RefSeq" id="WP_092273238.1">
    <property type="nucleotide sequence ID" value="NZ_FORT01000014.1"/>
</dbReference>
<keyword evidence="4 8" id="KW-0732">Signal</keyword>
<feature type="domain" description="Spore germination GerAC-like C-terminal" evidence="9">
    <location>
        <begin position="197"/>
        <end position="368"/>
    </location>
</feature>
<evidence type="ECO:0000256" key="2">
    <source>
        <dbReference type="ARBA" id="ARBA00007886"/>
    </source>
</evidence>
<accession>A0A1I3ZZ47</accession>
<evidence type="ECO:0000256" key="7">
    <source>
        <dbReference type="ARBA" id="ARBA00023288"/>
    </source>
</evidence>
<feature type="domain" description="Spore germination protein N-terminal" evidence="10">
    <location>
        <begin position="22"/>
        <end position="187"/>
    </location>
</feature>
<evidence type="ECO:0000313" key="11">
    <source>
        <dbReference type="EMBL" id="SFK49404.1"/>
    </source>
</evidence>
<dbReference type="InterPro" id="IPR008844">
    <property type="entry name" value="Spore_GerAC-like"/>
</dbReference>
<evidence type="ECO:0000256" key="1">
    <source>
        <dbReference type="ARBA" id="ARBA00004635"/>
    </source>
</evidence>
<evidence type="ECO:0000256" key="3">
    <source>
        <dbReference type="ARBA" id="ARBA00022544"/>
    </source>
</evidence>
<name>A0A1I3ZZ47_9BACL</name>
<organism evidence="11 12">
    <name type="scientific">Brevibacillus centrosporus</name>
    <dbReference type="NCBI Taxonomy" id="54910"/>
    <lineage>
        <taxon>Bacteria</taxon>
        <taxon>Bacillati</taxon>
        <taxon>Bacillota</taxon>
        <taxon>Bacilli</taxon>
        <taxon>Bacillales</taxon>
        <taxon>Paenibacillaceae</taxon>
        <taxon>Brevibacillus</taxon>
    </lineage>
</organism>
<keyword evidence="7" id="KW-0449">Lipoprotein</keyword>
<dbReference type="InterPro" id="IPR046953">
    <property type="entry name" value="Spore_GerAC-like_C"/>
</dbReference>
<feature type="signal peptide" evidence="8">
    <location>
        <begin position="1"/>
        <end position="21"/>
    </location>
</feature>
<evidence type="ECO:0000256" key="5">
    <source>
        <dbReference type="ARBA" id="ARBA00023136"/>
    </source>
</evidence>
<dbReference type="InterPro" id="IPR057336">
    <property type="entry name" value="GerAC_N"/>
</dbReference>
<dbReference type="NCBIfam" id="TIGR02887">
    <property type="entry name" value="spore_ger_x_C"/>
    <property type="match status" value="1"/>
</dbReference>